<dbReference type="Proteomes" id="UP001180724">
    <property type="component" value="Unassembled WGS sequence"/>
</dbReference>
<dbReference type="InterPro" id="IPR008979">
    <property type="entry name" value="Galactose-bd-like_sf"/>
</dbReference>
<protein>
    <recommendedName>
        <fullName evidence="3">Minor tail protein</fullName>
    </recommendedName>
</protein>
<evidence type="ECO:0008006" key="3">
    <source>
        <dbReference type="Google" id="ProtNLM"/>
    </source>
</evidence>
<dbReference type="Gene3D" id="2.60.120.260">
    <property type="entry name" value="Galactose-binding domain-like"/>
    <property type="match status" value="1"/>
</dbReference>
<keyword evidence="2" id="KW-1185">Reference proteome</keyword>
<dbReference type="RefSeq" id="WP_311570476.1">
    <property type="nucleotide sequence ID" value="NZ_JAVRFH010000001.1"/>
</dbReference>
<reference evidence="1" key="1">
    <citation type="submission" date="2024-05" db="EMBL/GenBank/DDBJ databases">
        <title>30 novel species of actinomycetes from the DSMZ collection.</title>
        <authorList>
            <person name="Nouioui I."/>
        </authorList>
    </citation>
    <scope>NUCLEOTIDE SEQUENCE</scope>
    <source>
        <strain evidence="1">DSM 40712</strain>
    </source>
</reference>
<gene>
    <name evidence="1" type="ORF">RM812_01295</name>
</gene>
<organism evidence="1 2">
    <name type="scientific">Streptomyces lancefieldiae</name>
    <dbReference type="NCBI Taxonomy" id="3075520"/>
    <lineage>
        <taxon>Bacteria</taxon>
        <taxon>Bacillati</taxon>
        <taxon>Actinomycetota</taxon>
        <taxon>Actinomycetes</taxon>
        <taxon>Kitasatosporales</taxon>
        <taxon>Streptomycetaceae</taxon>
        <taxon>Streptomyces</taxon>
    </lineage>
</organism>
<dbReference type="SUPFAM" id="SSF49785">
    <property type="entry name" value="Galactose-binding domain-like"/>
    <property type="match status" value="1"/>
</dbReference>
<name>A0ABU3AFD5_9ACTN</name>
<evidence type="ECO:0000313" key="2">
    <source>
        <dbReference type="Proteomes" id="UP001180724"/>
    </source>
</evidence>
<dbReference type="EMBL" id="JAVRFH010000001">
    <property type="protein sequence ID" value="MDT0608887.1"/>
    <property type="molecule type" value="Genomic_DNA"/>
</dbReference>
<proteinExistence type="predicted"/>
<accession>A0ABU3AFD5</accession>
<evidence type="ECO:0000313" key="1">
    <source>
        <dbReference type="EMBL" id="MDT0608887.1"/>
    </source>
</evidence>
<comment type="caution">
    <text evidence="1">The sequence shown here is derived from an EMBL/GenBank/DDBJ whole genome shotgun (WGS) entry which is preliminary data.</text>
</comment>
<sequence>MAIPGNLLSPTTESVDPNTSGWTTKLNCTISKGGGGRNGDGCLLVKSVAAGETQVRTVSSYVITAGVVYEAFADASGATVPERIGIRWLSASGTEISITWSLVTMTASATWHRICVAGAAPGGATQAQVLLSTMTPAAPNVINYFENVYLGLPIRTTGNLFGFGTESTEIDASGWTSEVNATISRQVPVASWAADWYWAGGHTLAVTATATGNAAAITVDRPTITPGVEYLAYAYLQPPTLSSVAWIELRFYDSNGNQIHTSRATLAPPGTGFYRQLLSAVAPAAAATCGIAAGLDGAAAGQVLRLETVVVRALIPLVAGTVIPYANSSFEQSTGGWTVTSGPATLARSTPWGAAGYAGNYALAVTSATAATSTVGSPPAPVTEGVNWRAQVITRQGAGAWTTVTVRVHWYDASSASLGTSTGTAYAVPAGSWYLLTTDAIAPAGSVQAAVEVAAVASAAASVMYVDAVALWQVLPLTAVEAVPGDGYVRLTLRELPADYLISVYRVTADGKRTAVRGSNGLIVQQPLTSDLMVLEDHEAPLGVQVTYRIELYSAPGVLAATRSSEAVTLVLDDINTVWLKDPGNPQRACKVMVAKAPDWQRPIEQAQFVVRGRRNKVILSGRRQGLEGDLAIWTRSDAEREALHLLLDSGNTLLWQAVPGMGVADMYVSVAQVTEARISPLAQEQWRAWTLPLVEQDMPVTTGINGPAGRTWQDVVTEFATCADLLDVYATSEDLLLDRRTG</sequence>